<dbReference type="AlphaFoldDB" id="A0A554JCH0"/>
<name>A0A554JCH0_9BACT</name>
<evidence type="ECO:0000313" key="3">
    <source>
        <dbReference type="EMBL" id="TSC66087.1"/>
    </source>
</evidence>
<dbReference type="PANTHER" id="PTHR45947">
    <property type="entry name" value="SULFOQUINOVOSYL TRANSFERASE SQD2"/>
    <property type="match status" value="1"/>
</dbReference>
<reference evidence="3 4" key="1">
    <citation type="submission" date="2017-08" db="EMBL/GenBank/DDBJ databases">
        <title>Mechanisms for carbon and nitrogen cycling indicate functional differentiation within the Candidate Phyla Radiation.</title>
        <authorList>
            <person name="Danczak R.E."/>
            <person name="Johnston M.D."/>
            <person name="Kenah C."/>
            <person name="Slattery M."/>
            <person name="Wrighton K.C."/>
            <person name="Wilkins M.J."/>
        </authorList>
    </citation>
    <scope>NUCLEOTIDE SEQUENCE [LARGE SCALE GENOMIC DNA]</scope>
    <source>
        <strain evidence="3">Gr01-1014_85</strain>
    </source>
</reference>
<proteinExistence type="predicted"/>
<dbReference type="Pfam" id="PF13439">
    <property type="entry name" value="Glyco_transf_4"/>
    <property type="match status" value="1"/>
</dbReference>
<accession>A0A554JCH0</accession>
<dbReference type="InterPro" id="IPR050194">
    <property type="entry name" value="Glycosyltransferase_grp1"/>
</dbReference>
<sequence>MQNITFVIQRYLPAQLTGSETVIARYAECLARSKEFKVTVITSDTAVVRGIYDPRIVKLPRTESINEVSIKRLVVNWAIGSLYYLVDRFWPRLAKILGPEFKFLSFGPHFMGLEQAILESKPDFIHTGPMPLAHVWETAKIAQKHRIKLIISPMMHFGIESFTNSLIARVLNQAYKVACFTNYELTELIKMGIEPTKLTVVPASYLSSTELTETPAETFLAKYPALRDKPYLLFLGTKAFDKGLLTLLNAMPIIRQRIPNCTLVAAGLATIAWQQQSLPDYVLNLDYLEGELKRSAIAGARALVVPSRTESFGIVTLEAMGQGTPVIVGPTGASSELIQANKRNQAGYVLGKAGIAVPFNQTEVLARASTEIVINSNLAQQFRVNGLEIAKNYSLAKFMPVLIKLYSSQD</sequence>
<dbReference type="InterPro" id="IPR028098">
    <property type="entry name" value="Glyco_trans_4-like_N"/>
</dbReference>
<dbReference type="Gene3D" id="3.40.50.2000">
    <property type="entry name" value="Glycogen Phosphorylase B"/>
    <property type="match status" value="2"/>
</dbReference>
<dbReference type="Pfam" id="PF00534">
    <property type="entry name" value="Glycos_transf_1"/>
    <property type="match status" value="1"/>
</dbReference>
<gene>
    <name evidence="3" type="ORF">CEO22_234</name>
</gene>
<protein>
    <recommendedName>
        <fullName evidence="5">Glycosyltransferase</fullName>
    </recommendedName>
</protein>
<organism evidence="3 4">
    <name type="scientific">Candidatus Berkelbacteria bacterium Gr01-1014_85</name>
    <dbReference type="NCBI Taxonomy" id="2017150"/>
    <lineage>
        <taxon>Bacteria</taxon>
        <taxon>Candidatus Berkelbacteria</taxon>
    </lineage>
</organism>
<dbReference type="GO" id="GO:0016758">
    <property type="term" value="F:hexosyltransferase activity"/>
    <property type="evidence" value="ECO:0007669"/>
    <property type="project" value="TreeGrafter"/>
</dbReference>
<evidence type="ECO:0008006" key="5">
    <source>
        <dbReference type="Google" id="ProtNLM"/>
    </source>
</evidence>
<dbReference type="InterPro" id="IPR001296">
    <property type="entry name" value="Glyco_trans_1"/>
</dbReference>
<evidence type="ECO:0000259" key="1">
    <source>
        <dbReference type="Pfam" id="PF00534"/>
    </source>
</evidence>
<dbReference type="CDD" id="cd03801">
    <property type="entry name" value="GT4_PimA-like"/>
    <property type="match status" value="1"/>
</dbReference>
<feature type="domain" description="Glycosyltransferase subfamily 4-like N-terminal" evidence="2">
    <location>
        <begin position="18"/>
        <end position="202"/>
    </location>
</feature>
<dbReference type="PANTHER" id="PTHR45947:SF3">
    <property type="entry name" value="SULFOQUINOVOSYL TRANSFERASE SQD2"/>
    <property type="match status" value="1"/>
</dbReference>
<dbReference type="EMBL" id="VMFD01000016">
    <property type="protein sequence ID" value="TSC66087.1"/>
    <property type="molecule type" value="Genomic_DNA"/>
</dbReference>
<comment type="caution">
    <text evidence="3">The sequence shown here is derived from an EMBL/GenBank/DDBJ whole genome shotgun (WGS) entry which is preliminary data.</text>
</comment>
<dbReference type="Proteomes" id="UP000316253">
    <property type="component" value="Unassembled WGS sequence"/>
</dbReference>
<evidence type="ECO:0000259" key="2">
    <source>
        <dbReference type="Pfam" id="PF13439"/>
    </source>
</evidence>
<feature type="domain" description="Glycosyl transferase family 1" evidence="1">
    <location>
        <begin position="222"/>
        <end position="386"/>
    </location>
</feature>
<evidence type="ECO:0000313" key="4">
    <source>
        <dbReference type="Proteomes" id="UP000316253"/>
    </source>
</evidence>
<dbReference type="SUPFAM" id="SSF53756">
    <property type="entry name" value="UDP-Glycosyltransferase/glycogen phosphorylase"/>
    <property type="match status" value="1"/>
</dbReference>